<comment type="caution">
    <text evidence="4">The sequence shown here is derived from an EMBL/GenBank/DDBJ whole genome shotgun (WGS) entry which is preliminary data.</text>
</comment>
<dbReference type="Pfam" id="PF03448">
    <property type="entry name" value="MgtE_N"/>
    <property type="match status" value="1"/>
</dbReference>
<keyword evidence="5" id="KW-1185">Reference proteome</keyword>
<feature type="transmembrane region" description="Helical" evidence="2">
    <location>
        <begin position="17"/>
        <end position="45"/>
    </location>
</feature>
<keyword evidence="2" id="KW-0812">Transmembrane</keyword>
<dbReference type="Proteomes" id="UP000264541">
    <property type="component" value="Unassembled WGS sequence"/>
</dbReference>
<keyword evidence="1" id="KW-0175">Coiled coil</keyword>
<feature type="domain" description="Magnesium transporter MgtE intracellular" evidence="3">
    <location>
        <begin position="135"/>
        <end position="194"/>
    </location>
</feature>
<gene>
    <name evidence="4" type="ORF">D0469_01905</name>
</gene>
<dbReference type="AlphaFoldDB" id="A0A372LSX9"/>
<dbReference type="InterPro" id="IPR006668">
    <property type="entry name" value="Mg_transptr_MgtE_intracell_dom"/>
</dbReference>
<reference evidence="4 5" key="1">
    <citation type="submission" date="2018-08" db="EMBL/GenBank/DDBJ databases">
        <title>Bacillus chawlae sp. nov., Bacillus glennii sp. nov., and Bacillus saganii sp. nov. Isolated from the Vehicle Assembly Building at Kennedy Space Center where the Viking Spacecraft were Assembled.</title>
        <authorList>
            <person name="Seuylemezian A."/>
            <person name="Vaishampayan P."/>
        </authorList>
    </citation>
    <scope>NUCLEOTIDE SEQUENCE [LARGE SCALE GENOMIC DNA]</scope>
    <source>
        <strain evidence="4 5">V47-23a</strain>
    </source>
</reference>
<keyword evidence="2" id="KW-1133">Transmembrane helix</keyword>
<proteinExistence type="predicted"/>
<dbReference type="OrthoDB" id="1724615at2"/>
<keyword evidence="2" id="KW-0472">Membrane</keyword>
<dbReference type="SUPFAM" id="SSF158791">
    <property type="entry name" value="MgtE N-terminal domain-like"/>
    <property type="match status" value="1"/>
</dbReference>
<evidence type="ECO:0000256" key="1">
    <source>
        <dbReference type="SAM" id="Coils"/>
    </source>
</evidence>
<accession>A0A372LSX9</accession>
<evidence type="ECO:0000313" key="5">
    <source>
        <dbReference type="Proteomes" id="UP000264541"/>
    </source>
</evidence>
<evidence type="ECO:0000259" key="3">
    <source>
        <dbReference type="Pfam" id="PF03448"/>
    </source>
</evidence>
<evidence type="ECO:0000313" key="4">
    <source>
        <dbReference type="EMBL" id="RFU71288.1"/>
    </source>
</evidence>
<evidence type="ECO:0000256" key="2">
    <source>
        <dbReference type="SAM" id="Phobius"/>
    </source>
</evidence>
<organism evidence="4 5">
    <name type="scientific">Peribacillus saganii</name>
    <dbReference type="NCBI Taxonomy" id="2303992"/>
    <lineage>
        <taxon>Bacteria</taxon>
        <taxon>Bacillati</taxon>
        <taxon>Bacillota</taxon>
        <taxon>Bacilli</taxon>
        <taxon>Bacillales</taxon>
        <taxon>Bacillaceae</taxon>
        <taxon>Peribacillus</taxon>
    </lineage>
</organism>
<feature type="coiled-coil region" evidence="1">
    <location>
        <begin position="64"/>
        <end position="133"/>
    </location>
</feature>
<dbReference type="RefSeq" id="WP_117324970.1">
    <property type="nucleotide sequence ID" value="NZ_QVTE01000005.1"/>
</dbReference>
<dbReference type="InterPro" id="IPR038076">
    <property type="entry name" value="MgtE_N_sf"/>
</dbReference>
<sequence>MDKTLENEEKPYSKLQWFLFIVVIPLFFTITITLIVLTVAGINVFEAGKEYGQKIPFASALFKEEEATKSTEDLEKRIIDLKAEMEDRQAQIEKLEGLIDSRDKEAERAELEKQQLEKEIAELTAVKDENKLAFKDIIQTYETMAPKKSAPIISELKEEDALKILSTISSDTLASILEQMEPADAARLTQKLTVQSEQDRNSAD</sequence>
<name>A0A372LSX9_9BACI</name>
<protein>
    <recommendedName>
        <fullName evidence="3">Magnesium transporter MgtE intracellular domain-containing protein</fullName>
    </recommendedName>
</protein>
<dbReference type="EMBL" id="QVTE01000005">
    <property type="protein sequence ID" value="RFU71288.1"/>
    <property type="molecule type" value="Genomic_DNA"/>
</dbReference>
<dbReference type="Gene3D" id="1.25.60.10">
    <property type="entry name" value="MgtE N-terminal domain-like"/>
    <property type="match status" value="1"/>
</dbReference>